<name>A0AAV5B0M6_9ACTN</name>
<organism evidence="2 3">
    <name type="scientific">Granulimonas faecalis</name>
    <dbReference type="NCBI Taxonomy" id="2894155"/>
    <lineage>
        <taxon>Bacteria</taxon>
        <taxon>Bacillati</taxon>
        <taxon>Actinomycetota</taxon>
        <taxon>Coriobacteriia</taxon>
        <taxon>Coriobacteriales</taxon>
        <taxon>Kribbibacteriaceae</taxon>
        <taxon>Granulimonas</taxon>
    </lineage>
</organism>
<gene>
    <name evidence="2" type="ORF">ATOP_03680</name>
</gene>
<dbReference type="SUPFAM" id="SSF55729">
    <property type="entry name" value="Acyl-CoA N-acyltransferases (Nat)"/>
    <property type="match status" value="1"/>
</dbReference>
<dbReference type="InterPro" id="IPR051531">
    <property type="entry name" value="N-acetyltransferase"/>
</dbReference>
<dbReference type="EMBL" id="BQKC01000001">
    <property type="protein sequence ID" value="GJM54713.1"/>
    <property type="molecule type" value="Genomic_DNA"/>
</dbReference>
<dbReference type="Pfam" id="PF13302">
    <property type="entry name" value="Acetyltransf_3"/>
    <property type="match status" value="1"/>
</dbReference>
<protein>
    <recommendedName>
        <fullName evidence="1">N-acetyltransferase domain-containing protein</fullName>
    </recommendedName>
</protein>
<evidence type="ECO:0000313" key="2">
    <source>
        <dbReference type="EMBL" id="GJM54713.1"/>
    </source>
</evidence>
<feature type="domain" description="N-acetyltransferase" evidence="1">
    <location>
        <begin position="1"/>
        <end position="154"/>
    </location>
</feature>
<dbReference type="GO" id="GO:0016747">
    <property type="term" value="F:acyltransferase activity, transferring groups other than amino-acyl groups"/>
    <property type="evidence" value="ECO:0007669"/>
    <property type="project" value="InterPro"/>
</dbReference>
<comment type="caution">
    <text evidence="2">The sequence shown here is derived from an EMBL/GenBank/DDBJ whole genome shotgun (WGS) entry which is preliminary data.</text>
</comment>
<dbReference type="InterPro" id="IPR016181">
    <property type="entry name" value="Acyl_CoA_acyltransferase"/>
</dbReference>
<evidence type="ECO:0000313" key="3">
    <source>
        <dbReference type="Proteomes" id="UP001055025"/>
    </source>
</evidence>
<dbReference type="PROSITE" id="PS51186">
    <property type="entry name" value="GNAT"/>
    <property type="match status" value="1"/>
</dbReference>
<evidence type="ECO:0000259" key="1">
    <source>
        <dbReference type="PROSITE" id="PS51186"/>
    </source>
</evidence>
<dbReference type="PANTHER" id="PTHR43792:SF1">
    <property type="entry name" value="N-ACETYLTRANSFERASE DOMAIN-CONTAINING PROTEIN"/>
    <property type="match status" value="1"/>
</dbReference>
<dbReference type="AlphaFoldDB" id="A0AAV5B0M6"/>
<proteinExistence type="predicted"/>
<reference evidence="2" key="1">
    <citation type="journal article" date="2022" name="Int. J. Syst. Evol. Microbiol.">
        <title>Granulimonas faecalis gen. nov., sp. nov., and Leptogranulimonas caecicola gen. nov., sp. nov., novel lactate-producing Atopobiaceae bacteria isolated from mouse intestines, and an emended description of the family Atopobiaceae.</title>
        <authorList>
            <person name="Morinaga K."/>
            <person name="Kusada H."/>
            <person name="Sakamoto S."/>
            <person name="Murakami T."/>
            <person name="Toyoda A."/>
            <person name="Mori H."/>
            <person name="Meng X.Y."/>
            <person name="Takashino M."/>
            <person name="Murotomi K."/>
            <person name="Tamaki H."/>
        </authorList>
    </citation>
    <scope>NUCLEOTIDE SEQUENCE</scope>
    <source>
        <strain evidence="2">OPF53</strain>
    </source>
</reference>
<dbReference type="InterPro" id="IPR000182">
    <property type="entry name" value="GNAT_dom"/>
</dbReference>
<dbReference type="PANTHER" id="PTHR43792">
    <property type="entry name" value="GNAT FAMILY, PUTATIVE (AFU_ORTHOLOGUE AFUA_3G00765)-RELATED-RELATED"/>
    <property type="match status" value="1"/>
</dbReference>
<dbReference type="Gene3D" id="3.40.630.30">
    <property type="match status" value="1"/>
</dbReference>
<keyword evidence="3" id="KW-1185">Reference proteome</keyword>
<accession>A0AAV5B0M6</accession>
<sequence length="162" mass="17959">MLFSLASDPAVGPIAGWPPHTSVADSLRVIRDILSAPETYAVVLSETGEPAGSIGLHFGDAGTVPLSEGEAELGYWIGRKFWGRGLAPEAADMLIRHGFVDLRLSTLWCGYYDGNDRSRRVQEKCGFVFHHTEKDVAREPMGDVRTAHMSCLTKRMWENQKR</sequence>
<dbReference type="Proteomes" id="UP001055025">
    <property type="component" value="Unassembled WGS sequence"/>
</dbReference>